<dbReference type="RefSeq" id="WP_058929713.1">
    <property type="nucleotide sequence ID" value="NZ_CP013747.1"/>
</dbReference>
<organism evidence="1">
    <name type="scientific">Pseudarthrobacter sulfonivorans</name>
    <dbReference type="NCBI Taxonomy" id="121292"/>
    <lineage>
        <taxon>Bacteria</taxon>
        <taxon>Bacillati</taxon>
        <taxon>Actinomycetota</taxon>
        <taxon>Actinomycetes</taxon>
        <taxon>Micrococcales</taxon>
        <taxon>Micrococcaceae</taxon>
        <taxon>Pseudarthrobacter</taxon>
    </lineage>
</organism>
<name>A0A0U3Q8B3_9MICC</name>
<sequence>MIARWCAALAKTAAEVYFSLYSYTSDLGSGLSANWGLIVFAFWKSAKRSAVNGRHVTADGWGQTAAPAVEAYAAAVQLRDVDPVHSFTATEELRRQDPKYVQLWPSDIPHKRR</sequence>
<dbReference type="EMBL" id="CP013747">
    <property type="protein sequence ID" value="ALV40541.1"/>
    <property type="molecule type" value="Genomic_DNA"/>
</dbReference>
<accession>A0A0U3Q8B3</accession>
<dbReference type="KEGG" id="psul:AU252_04645"/>
<dbReference type="AlphaFoldDB" id="A0A0U3Q8B3"/>
<reference evidence="1 2" key="1">
    <citation type="submission" date="2015-12" db="EMBL/GenBank/DDBJ databases">
        <authorList>
            <person name="Shamseldin A."/>
            <person name="Moawad H."/>
            <person name="Abd El-Rahim W.M."/>
            <person name="Sadowsky M.J."/>
        </authorList>
    </citation>
    <scope>NUCLEOTIDE SEQUENCE [LARGE SCALE GENOMIC DNA]</scope>
    <source>
        <strain evidence="1 2">Ar51</strain>
    </source>
</reference>
<gene>
    <name evidence="1" type="ORF">AU252_04645</name>
</gene>
<proteinExistence type="predicted"/>
<dbReference type="STRING" id="121292.AU252_04645"/>
<evidence type="ECO:0000313" key="1">
    <source>
        <dbReference type="EMBL" id="ALV40541.1"/>
    </source>
</evidence>
<dbReference type="Proteomes" id="UP000065151">
    <property type="component" value="Chromosome"/>
</dbReference>
<protein>
    <submittedName>
        <fullName evidence="1">Uncharacterized protein</fullName>
    </submittedName>
</protein>
<evidence type="ECO:0000313" key="2">
    <source>
        <dbReference type="Proteomes" id="UP000065151"/>
    </source>
</evidence>